<dbReference type="Pfam" id="PF07727">
    <property type="entry name" value="RVT_2"/>
    <property type="match status" value="1"/>
</dbReference>
<evidence type="ECO:0000313" key="2">
    <source>
        <dbReference type="EMBL" id="KAL3361045.1"/>
    </source>
</evidence>
<dbReference type="EMBL" id="JBJKTR010000008">
    <property type="protein sequence ID" value="KAL3361045.1"/>
    <property type="molecule type" value="Genomic_DNA"/>
</dbReference>
<comment type="caution">
    <text evidence="2">The sequence shown here is derived from an EMBL/GenBank/DDBJ whole genome shotgun (WGS) entry which is preliminary data.</text>
</comment>
<reference evidence="2 3" key="1">
    <citation type="submission" date="2024-05" db="EMBL/GenBank/DDBJ databases">
        <title>De novo assembly of an allotetraploid wild potato.</title>
        <authorList>
            <person name="Hosaka A.J."/>
        </authorList>
    </citation>
    <scope>NUCLEOTIDE SEQUENCE [LARGE SCALE GENOMIC DNA]</scope>
    <source>
        <tissue evidence="2">Young leaves</tissue>
    </source>
</reference>
<keyword evidence="3" id="KW-1185">Reference proteome</keyword>
<evidence type="ECO:0000259" key="1">
    <source>
        <dbReference type="Pfam" id="PF07727"/>
    </source>
</evidence>
<evidence type="ECO:0000313" key="3">
    <source>
        <dbReference type="Proteomes" id="UP001627284"/>
    </source>
</evidence>
<proteinExistence type="predicted"/>
<organism evidence="2 3">
    <name type="scientific">Solanum stoloniferum</name>
    <dbReference type="NCBI Taxonomy" id="62892"/>
    <lineage>
        <taxon>Eukaryota</taxon>
        <taxon>Viridiplantae</taxon>
        <taxon>Streptophyta</taxon>
        <taxon>Embryophyta</taxon>
        <taxon>Tracheophyta</taxon>
        <taxon>Spermatophyta</taxon>
        <taxon>Magnoliopsida</taxon>
        <taxon>eudicotyledons</taxon>
        <taxon>Gunneridae</taxon>
        <taxon>Pentapetalae</taxon>
        <taxon>asterids</taxon>
        <taxon>lamiids</taxon>
        <taxon>Solanales</taxon>
        <taxon>Solanaceae</taxon>
        <taxon>Solanoideae</taxon>
        <taxon>Solaneae</taxon>
        <taxon>Solanum</taxon>
    </lineage>
</organism>
<dbReference type="SUPFAM" id="SSF56672">
    <property type="entry name" value="DNA/RNA polymerases"/>
    <property type="match status" value="1"/>
</dbReference>
<gene>
    <name evidence="2" type="ORF">AABB24_014119</name>
</gene>
<dbReference type="EMBL" id="JBJKTR010000008">
    <property type="protein sequence ID" value="KAL3361047.1"/>
    <property type="molecule type" value="Genomic_DNA"/>
</dbReference>
<protein>
    <recommendedName>
        <fullName evidence="1">Reverse transcriptase Ty1/copia-type domain-containing protein</fullName>
    </recommendedName>
</protein>
<dbReference type="PANTHER" id="PTHR11439:SF498">
    <property type="entry name" value="DNAK FAMILY PROTEIN"/>
    <property type="match status" value="1"/>
</dbReference>
<sequence length="325" mass="37097">MTTIRCVLAVAVKRNWPICQLDVNNAFLHRDLQEDVYMKFPPGMDPPSSNFVCKLRKSLYGLRQASRQWYARLGVALQFKGFVSSLNDYSLFYKHSGSSISLIAIYVDDIILTGNDPEELNLLKDFLHKEFQIKDLGDLHYFLGLEVVCEAHGLIVNQRKFTLELLVDYNCEQLPEVSSPIDPSQKFSADIGDVLANPFSYRRLIGKLNYLTHTRPDLAFVVQHLSQFMQCSRVPHFTAAIRVLRYLRMSPGQRLFMSSDPSFSILAFCDADWALCVDFRRSVSGYYISLGGFPISWKFKKQVSVSLSSAEAGYRSMRRIVAELT</sequence>
<dbReference type="Proteomes" id="UP001627284">
    <property type="component" value="Unassembled WGS sequence"/>
</dbReference>
<dbReference type="InterPro" id="IPR013103">
    <property type="entry name" value="RVT_2"/>
</dbReference>
<dbReference type="InterPro" id="IPR043502">
    <property type="entry name" value="DNA/RNA_pol_sf"/>
</dbReference>
<dbReference type="PANTHER" id="PTHR11439">
    <property type="entry name" value="GAG-POL-RELATED RETROTRANSPOSON"/>
    <property type="match status" value="1"/>
</dbReference>
<dbReference type="EMBL" id="JBJKTR010000008">
    <property type="protein sequence ID" value="KAL3361046.1"/>
    <property type="molecule type" value="Genomic_DNA"/>
</dbReference>
<dbReference type="CDD" id="cd09272">
    <property type="entry name" value="RNase_HI_RT_Ty1"/>
    <property type="match status" value="1"/>
</dbReference>
<accession>A0ABD2TXQ7</accession>
<dbReference type="AlphaFoldDB" id="A0ABD2TXQ7"/>
<name>A0ABD2TXQ7_9SOLN</name>
<feature type="domain" description="Reverse transcriptase Ty1/copia-type" evidence="1">
    <location>
        <begin position="3"/>
        <end position="181"/>
    </location>
</feature>